<evidence type="ECO:0000259" key="1">
    <source>
        <dbReference type="Pfam" id="PF14300"/>
    </source>
</evidence>
<dbReference type="RefSeq" id="WP_172276822.1">
    <property type="nucleotide sequence ID" value="NZ_CASGMU010000007.1"/>
</dbReference>
<organism evidence="2 3">
    <name type="scientific">Xylanibacter muris</name>
    <dbReference type="NCBI Taxonomy" id="2736290"/>
    <lineage>
        <taxon>Bacteria</taxon>
        <taxon>Pseudomonadati</taxon>
        <taxon>Bacteroidota</taxon>
        <taxon>Bacteroidia</taxon>
        <taxon>Bacteroidales</taxon>
        <taxon>Prevotellaceae</taxon>
        <taxon>Xylanibacter</taxon>
    </lineage>
</organism>
<accession>A0ABX2AP65</accession>
<dbReference type="EMBL" id="JABKKF010000014">
    <property type="protein sequence ID" value="NPD93003.1"/>
    <property type="molecule type" value="Genomic_DNA"/>
</dbReference>
<evidence type="ECO:0000313" key="3">
    <source>
        <dbReference type="Proteomes" id="UP000714420"/>
    </source>
</evidence>
<gene>
    <name evidence="2" type="ORF">HPS56_11775</name>
</gene>
<reference evidence="2 3" key="1">
    <citation type="submission" date="2020-05" db="EMBL/GenBank/DDBJ databases">
        <title>Distinct polysaccharide utilization as determinants for interspecies competition between intestinal Prevotella spp.</title>
        <authorList>
            <person name="Galvez E.J.C."/>
            <person name="Iljazovic A."/>
            <person name="Strowig T."/>
        </authorList>
    </citation>
    <scope>NUCLEOTIDE SEQUENCE [LARGE SCALE GENOMIC DNA]</scope>
    <source>
        <strain evidence="2 3">PMUR</strain>
    </source>
</reference>
<dbReference type="InterPro" id="IPR025402">
    <property type="entry name" value="DMP19_C"/>
</dbReference>
<proteinExistence type="predicted"/>
<name>A0ABX2AP65_9BACT</name>
<protein>
    <submittedName>
        <fullName evidence="2">DMP19 family protein</fullName>
    </submittedName>
</protein>
<dbReference type="Gene3D" id="1.20.1420.60">
    <property type="match status" value="1"/>
</dbReference>
<evidence type="ECO:0000313" key="2">
    <source>
        <dbReference type="EMBL" id="NPD93003.1"/>
    </source>
</evidence>
<dbReference type="Proteomes" id="UP000714420">
    <property type="component" value="Unassembled WGS sequence"/>
</dbReference>
<sequence length="168" mass="19196">MKEIIIRDAALRAAAAEGMDAFVSVFIEAIDKAIGGRLDAGSMADLNTDQITLMAYSILRDEVMDGGFVQLIHNGYGGFIFLNPFAKVLRMWGMRSLSKLIYNAHTLYLKYRADIERECTEEEFMAMFEKYPEFDDMDDEFVENEEEWTSCIAAYIDDHIESFAKIEP</sequence>
<comment type="caution">
    <text evidence="2">The sequence shown here is derived from an EMBL/GenBank/DDBJ whole genome shotgun (WGS) entry which is preliminary data.</text>
</comment>
<dbReference type="Pfam" id="PF14300">
    <property type="entry name" value="DMP19"/>
    <property type="match status" value="1"/>
</dbReference>
<keyword evidence="3" id="KW-1185">Reference proteome</keyword>
<feature type="domain" description="DNA mimic protein DMP19 C-terminal" evidence="1">
    <location>
        <begin position="45"/>
        <end position="159"/>
    </location>
</feature>